<evidence type="ECO:0000313" key="2">
    <source>
        <dbReference type="EMBL" id="SEP53032.1"/>
    </source>
</evidence>
<evidence type="ECO:0000313" key="3">
    <source>
        <dbReference type="Proteomes" id="UP000198582"/>
    </source>
</evidence>
<dbReference type="Pfam" id="PF02325">
    <property type="entry name" value="CCB3_YggT"/>
    <property type="match status" value="1"/>
</dbReference>
<name>A0A1H8YLV8_9PSEU</name>
<proteinExistence type="predicted"/>
<dbReference type="EMBL" id="FOEF01000024">
    <property type="protein sequence ID" value="SEP53032.1"/>
    <property type="molecule type" value="Genomic_DNA"/>
</dbReference>
<feature type="transmembrane region" description="Helical" evidence="1">
    <location>
        <begin position="65"/>
        <end position="84"/>
    </location>
</feature>
<keyword evidence="1" id="KW-0472">Membrane</keyword>
<gene>
    <name evidence="2" type="ORF">SAMN04489732_1243</name>
</gene>
<dbReference type="RefSeq" id="WP_091627299.1">
    <property type="nucleotide sequence ID" value="NZ_FOEF01000024.1"/>
</dbReference>
<accession>A0A1H8YLV8</accession>
<organism evidence="2 3">
    <name type="scientific">Amycolatopsis saalfeldensis</name>
    <dbReference type="NCBI Taxonomy" id="394193"/>
    <lineage>
        <taxon>Bacteria</taxon>
        <taxon>Bacillati</taxon>
        <taxon>Actinomycetota</taxon>
        <taxon>Actinomycetes</taxon>
        <taxon>Pseudonocardiales</taxon>
        <taxon>Pseudonocardiaceae</taxon>
        <taxon>Amycolatopsis</taxon>
    </lineage>
</organism>
<dbReference type="InterPro" id="IPR003425">
    <property type="entry name" value="CCB3/YggT"/>
</dbReference>
<protein>
    <submittedName>
        <fullName evidence="2">YggT family protein</fullName>
    </submittedName>
</protein>
<sequence>MSLIGTLVGYVLTLFILVLVVRMVLDWTRLVTTGPAWLGQARRLSHRTTEPVIAPVRRVLRPVRAGGVAIDLAFTVVFFAALILRSIAFAL</sequence>
<keyword evidence="1" id="KW-0812">Transmembrane</keyword>
<reference evidence="2 3" key="1">
    <citation type="submission" date="2016-10" db="EMBL/GenBank/DDBJ databases">
        <authorList>
            <person name="de Groot N.N."/>
        </authorList>
    </citation>
    <scope>NUCLEOTIDE SEQUENCE [LARGE SCALE GENOMIC DNA]</scope>
    <source>
        <strain evidence="2 3">DSM 44993</strain>
    </source>
</reference>
<dbReference type="GO" id="GO:0016020">
    <property type="term" value="C:membrane"/>
    <property type="evidence" value="ECO:0007669"/>
    <property type="project" value="InterPro"/>
</dbReference>
<dbReference type="AlphaFoldDB" id="A0A1H8YLV8"/>
<evidence type="ECO:0000256" key="1">
    <source>
        <dbReference type="SAM" id="Phobius"/>
    </source>
</evidence>
<feature type="transmembrane region" description="Helical" evidence="1">
    <location>
        <begin position="7"/>
        <end position="25"/>
    </location>
</feature>
<dbReference type="OrthoDB" id="3216131at2"/>
<keyword evidence="3" id="KW-1185">Reference proteome</keyword>
<keyword evidence="1" id="KW-1133">Transmembrane helix</keyword>
<dbReference type="Proteomes" id="UP000198582">
    <property type="component" value="Unassembled WGS sequence"/>
</dbReference>
<dbReference type="STRING" id="394193.SAMN04489732_1243"/>